<keyword evidence="6 9" id="KW-0378">Hydrolase</keyword>
<dbReference type="PRINTS" id="PR00781">
    <property type="entry name" value="LIPOSIGPTASE"/>
</dbReference>
<dbReference type="Pfam" id="PF01252">
    <property type="entry name" value="Peptidase_A8"/>
    <property type="match status" value="1"/>
</dbReference>
<dbReference type="EMBL" id="VLNT01000006">
    <property type="protein sequence ID" value="TSD63087.1"/>
    <property type="molecule type" value="Genomic_DNA"/>
</dbReference>
<keyword evidence="5 9" id="KW-0064">Aspartyl protease</keyword>
<dbReference type="OrthoDB" id="4308908at2"/>
<organism evidence="12 13">
    <name type="scientific">Aeromicrobium piscarium</name>
    <dbReference type="NCBI Taxonomy" id="2590901"/>
    <lineage>
        <taxon>Bacteria</taxon>
        <taxon>Bacillati</taxon>
        <taxon>Actinomycetota</taxon>
        <taxon>Actinomycetes</taxon>
        <taxon>Propionibacteriales</taxon>
        <taxon>Nocardioidaceae</taxon>
        <taxon>Aeromicrobium</taxon>
    </lineage>
</organism>
<dbReference type="EC" id="3.4.23.36" evidence="9"/>
<comment type="caution">
    <text evidence="12">The sequence shown here is derived from an EMBL/GenBank/DDBJ whole genome shotgun (WGS) entry which is preliminary data.</text>
</comment>
<accession>A0A554S9Q7</accession>
<evidence type="ECO:0000256" key="11">
    <source>
        <dbReference type="SAM" id="MobiDB-lite"/>
    </source>
</evidence>
<comment type="similarity">
    <text evidence="1 9 10">Belongs to the peptidase A8 family.</text>
</comment>
<dbReference type="InterPro" id="IPR001872">
    <property type="entry name" value="Peptidase_A8"/>
</dbReference>
<feature type="active site" evidence="9">
    <location>
        <position position="154"/>
    </location>
</feature>
<evidence type="ECO:0000256" key="10">
    <source>
        <dbReference type="RuleBase" id="RU004181"/>
    </source>
</evidence>
<sequence>MQEERRAPLSNAASATPPSPRRSRIGLFAIVAAVVWGIDQISKILAVAYLEGADSITVVPGVLWLSFLRNPGAAFGTGAQFTIVISVIAIIATVVLLFMARRLRDRWWAVAFGFFLAGALGNLTDRIFRAPGALHGHVVDFLKLFDWFVFNIADLSLNIAAVMIVIRAFQGIGLDGTREEVKR</sequence>
<keyword evidence="3 9" id="KW-0645">Protease</keyword>
<dbReference type="PANTHER" id="PTHR33695:SF1">
    <property type="entry name" value="LIPOPROTEIN SIGNAL PEPTIDASE"/>
    <property type="match status" value="1"/>
</dbReference>
<dbReference type="AlphaFoldDB" id="A0A554S9Q7"/>
<evidence type="ECO:0000256" key="1">
    <source>
        <dbReference type="ARBA" id="ARBA00006139"/>
    </source>
</evidence>
<name>A0A554S9Q7_9ACTN</name>
<dbReference type="UniPathway" id="UPA00665"/>
<evidence type="ECO:0000256" key="6">
    <source>
        <dbReference type="ARBA" id="ARBA00022801"/>
    </source>
</evidence>
<evidence type="ECO:0000313" key="12">
    <source>
        <dbReference type="EMBL" id="TSD63087.1"/>
    </source>
</evidence>
<evidence type="ECO:0000313" key="13">
    <source>
        <dbReference type="Proteomes" id="UP000316988"/>
    </source>
</evidence>
<evidence type="ECO:0000256" key="4">
    <source>
        <dbReference type="ARBA" id="ARBA00022692"/>
    </source>
</evidence>
<keyword evidence="4 9" id="KW-0812">Transmembrane</keyword>
<evidence type="ECO:0000256" key="9">
    <source>
        <dbReference type="HAMAP-Rule" id="MF_00161"/>
    </source>
</evidence>
<comment type="catalytic activity">
    <reaction evidence="9">
        <text>Release of signal peptides from bacterial membrane prolipoproteins. Hydrolyzes -Xaa-Yaa-Zaa-|-(S,diacylglyceryl)Cys-, in which Xaa is hydrophobic (preferably Leu), and Yaa (Ala or Ser) and Zaa (Gly or Ala) have small, neutral side chains.</text>
        <dbReference type="EC" id="3.4.23.36"/>
    </reaction>
</comment>
<proteinExistence type="inferred from homology"/>
<comment type="pathway">
    <text evidence="9">Protein modification; lipoprotein biosynthesis (signal peptide cleavage).</text>
</comment>
<comment type="subcellular location">
    <subcellularLocation>
        <location evidence="9">Cell membrane</location>
        <topology evidence="9">Multi-pass membrane protein</topology>
    </subcellularLocation>
</comment>
<evidence type="ECO:0000256" key="8">
    <source>
        <dbReference type="ARBA" id="ARBA00023136"/>
    </source>
</evidence>
<evidence type="ECO:0000256" key="5">
    <source>
        <dbReference type="ARBA" id="ARBA00022750"/>
    </source>
</evidence>
<feature type="transmembrane region" description="Helical" evidence="9">
    <location>
        <begin position="107"/>
        <end position="128"/>
    </location>
</feature>
<gene>
    <name evidence="9" type="primary">lspA</name>
    <name evidence="12" type="ORF">FNM00_09165</name>
</gene>
<dbReference type="PANTHER" id="PTHR33695">
    <property type="entry name" value="LIPOPROTEIN SIGNAL PEPTIDASE"/>
    <property type="match status" value="1"/>
</dbReference>
<feature type="region of interest" description="Disordered" evidence="11">
    <location>
        <begin position="1"/>
        <end position="20"/>
    </location>
</feature>
<keyword evidence="2 9" id="KW-1003">Cell membrane</keyword>
<dbReference type="Proteomes" id="UP000316988">
    <property type="component" value="Unassembled WGS sequence"/>
</dbReference>
<feature type="active site" evidence="9">
    <location>
        <position position="140"/>
    </location>
</feature>
<keyword evidence="7 9" id="KW-1133">Transmembrane helix</keyword>
<dbReference type="GO" id="GO:0004190">
    <property type="term" value="F:aspartic-type endopeptidase activity"/>
    <property type="evidence" value="ECO:0007669"/>
    <property type="project" value="UniProtKB-UniRule"/>
</dbReference>
<dbReference type="GO" id="GO:0006508">
    <property type="term" value="P:proteolysis"/>
    <property type="evidence" value="ECO:0007669"/>
    <property type="project" value="UniProtKB-KW"/>
</dbReference>
<comment type="caution">
    <text evidence="9">Lacks conserved residue(s) required for the propagation of feature annotation.</text>
</comment>
<protein>
    <recommendedName>
        <fullName evidence="9">Lipoprotein signal peptidase</fullName>
        <ecNumber evidence="9">3.4.23.36</ecNumber>
    </recommendedName>
    <alternativeName>
        <fullName evidence="9">Prolipoprotein signal peptidase</fullName>
    </alternativeName>
    <alternativeName>
        <fullName evidence="9">Signal peptidase II</fullName>
        <shortName evidence="9">SPase II</shortName>
    </alternativeName>
</protein>
<feature type="transmembrane region" description="Helical" evidence="9">
    <location>
        <begin position="73"/>
        <end position="100"/>
    </location>
</feature>
<evidence type="ECO:0000256" key="7">
    <source>
        <dbReference type="ARBA" id="ARBA00022989"/>
    </source>
</evidence>
<dbReference type="HAMAP" id="MF_00161">
    <property type="entry name" value="LspA"/>
    <property type="match status" value="1"/>
</dbReference>
<feature type="transmembrane region" description="Helical" evidence="9">
    <location>
        <begin position="148"/>
        <end position="169"/>
    </location>
</feature>
<keyword evidence="13" id="KW-1185">Reference proteome</keyword>
<comment type="function">
    <text evidence="9">This protein specifically catalyzes the removal of signal peptides from prolipoproteins.</text>
</comment>
<evidence type="ECO:0000256" key="3">
    <source>
        <dbReference type="ARBA" id="ARBA00022670"/>
    </source>
</evidence>
<keyword evidence="8 9" id="KW-0472">Membrane</keyword>
<dbReference type="GO" id="GO:0005886">
    <property type="term" value="C:plasma membrane"/>
    <property type="evidence" value="ECO:0007669"/>
    <property type="project" value="UniProtKB-SubCell"/>
</dbReference>
<evidence type="ECO:0000256" key="2">
    <source>
        <dbReference type="ARBA" id="ARBA00022475"/>
    </source>
</evidence>
<reference evidence="12 13" key="1">
    <citation type="submission" date="2019-07" db="EMBL/GenBank/DDBJ databases">
        <authorList>
            <person name="Zhao L.H."/>
        </authorList>
    </citation>
    <scope>NUCLEOTIDE SEQUENCE [LARGE SCALE GENOMIC DNA]</scope>
    <source>
        <strain evidence="12 13">Co35</strain>
    </source>
</reference>